<proteinExistence type="predicted"/>
<evidence type="ECO:0000256" key="1">
    <source>
        <dbReference type="SAM" id="Phobius"/>
    </source>
</evidence>
<sequence length="268" mass="29074">MHISFPVQAFCGFLSLRFGVLALSAIATVGSAIVTITGWAQVMQLSQHPIPLKDEAALFFHSILFTVLAVFGMVGILCGVIRKPLLVLTYLVLLSFHLLLSICAGSFVLSVIFRGNPPEVVDRCLNGAKDELTRLVCTNGVAIQKSMAIIVYIVSWFLETYACIIVYSFFRYLSWKPTTSLKDPEASITAVSGMDFLVPPPSAMKPTHKYGGSRNGSVDIRNISSPVLRTEYNSAGGVGTNNGYAFSTVDNPEWGDATGRPVRTPQAF</sequence>
<keyword evidence="1" id="KW-0812">Transmembrane</keyword>
<evidence type="ECO:0000313" key="3">
    <source>
        <dbReference type="Proteomes" id="UP001383192"/>
    </source>
</evidence>
<evidence type="ECO:0008006" key="4">
    <source>
        <dbReference type="Google" id="ProtNLM"/>
    </source>
</evidence>
<keyword evidence="3" id="KW-1185">Reference proteome</keyword>
<organism evidence="2 3">
    <name type="scientific">Paramarasmius palmivorus</name>
    <dbReference type="NCBI Taxonomy" id="297713"/>
    <lineage>
        <taxon>Eukaryota</taxon>
        <taxon>Fungi</taxon>
        <taxon>Dikarya</taxon>
        <taxon>Basidiomycota</taxon>
        <taxon>Agaricomycotina</taxon>
        <taxon>Agaricomycetes</taxon>
        <taxon>Agaricomycetidae</taxon>
        <taxon>Agaricales</taxon>
        <taxon>Marasmiineae</taxon>
        <taxon>Marasmiaceae</taxon>
        <taxon>Paramarasmius</taxon>
    </lineage>
</organism>
<feature type="transmembrane region" description="Helical" evidence="1">
    <location>
        <begin position="59"/>
        <end position="81"/>
    </location>
</feature>
<evidence type="ECO:0000313" key="2">
    <source>
        <dbReference type="EMBL" id="KAK7062597.1"/>
    </source>
</evidence>
<dbReference type="Proteomes" id="UP001383192">
    <property type="component" value="Unassembled WGS sequence"/>
</dbReference>
<keyword evidence="1" id="KW-0472">Membrane</keyword>
<protein>
    <recommendedName>
        <fullName evidence="4">Tetraspanin</fullName>
    </recommendedName>
</protein>
<dbReference type="EMBL" id="JAYKXP010000001">
    <property type="protein sequence ID" value="KAK7062597.1"/>
    <property type="molecule type" value="Genomic_DNA"/>
</dbReference>
<name>A0AAW0EGG7_9AGAR</name>
<reference evidence="2 3" key="1">
    <citation type="submission" date="2024-01" db="EMBL/GenBank/DDBJ databases">
        <title>A draft genome for a cacao thread blight-causing isolate of Paramarasmius palmivorus.</title>
        <authorList>
            <person name="Baruah I.K."/>
            <person name="Bukari Y."/>
            <person name="Amoako-Attah I."/>
            <person name="Meinhardt L.W."/>
            <person name="Bailey B.A."/>
            <person name="Cohen S.P."/>
        </authorList>
    </citation>
    <scope>NUCLEOTIDE SEQUENCE [LARGE SCALE GENOMIC DNA]</scope>
    <source>
        <strain evidence="2 3">GH-12</strain>
    </source>
</reference>
<dbReference type="AlphaFoldDB" id="A0AAW0EGG7"/>
<keyword evidence="1" id="KW-1133">Transmembrane helix</keyword>
<accession>A0AAW0EGG7</accession>
<feature type="transmembrane region" description="Helical" evidence="1">
    <location>
        <begin position="20"/>
        <end position="39"/>
    </location>
</feature>
<gene>
    <name evidence="2" type="ORF">VNI00_000085</name>
</gene>
<feature type="transmembrane region" description="Helical" evidence="1">
    <location>
        <begin position="88"/>
        <end position="113"/>
    </location>
</feature>
<feature type="transmembrane region" description="Helical" evidence="1">
    <location>
        <begin position="149"/>
        <end position="170"/>
    </location>
</feature>
<comment type="caution">
    <text evidence="2">The sequence shown here is derived from an EMBL/GenBank/DDBJ whole genome shotgun (WGS) entry which is preliminary data.</text>
</comment>